<dbReference type="PANTHER" id="PTHR10974:SF5">
    <property type="entry name" value="SULFATASE DOMAIN-CONTAINING PROTEIN"/>
    <property type="match status" value="1"/>
</dbReference>
<name>A0A0B1T0B5_OESDE</name>
<proteinExistence type="predicted"/>
<accession>A0A0B1T0B5</accession>
<dbReference type="GO" id="GO:0005615">
    <property type="term" value="C:extracellular space"/>
    <property type="evidence" value="ECO:0007669"/>
    <property type="project" value="TreeGrafter"/>
</dbReference>
<dbReference type="OrthoDB" id="5862419at2759"/>
<dbReference type="Proteomes" id="UP000053660">
    <property type="component" value="Unassembled WGS sequence"/>
</dbReference>
<dbReference type="InterPro" id="IPR004245">
    <property type="entry name" value="DUF229"/>
</dbReference>
<organism evidence="1 2">
    <name type="scientific">Oesophagostomum dentatum</name>
    <name type="common">Nodular worm</name>
    <dbReference type="NCBI Taxonomy" id="61180"/>
    <lineage>
        <taxon>Eukaryota</taxon>
        <taxon>Metazoa</taxon>
        <taxon>Ecdysozoa</taxon>
        <taxon>Nematoda</taxon>
        <taxon>Chromadorea</taxon>
        <taxon>Rhabditida</taxon>
        <taxon>Rhabditina</taxon>
        <taxon>Rhabditomorpha</taxon>
        <taxon>Strongyloidea</taxon>
        <taxon>Strongylidae</taxon>
        <taxon>Oesophagostomum</taxon>
    </lineage>
</organism>
<keyword evidence="2" id="KW-1185">Reference proteome</keyword>
<evidence type="ECO:0000313" key="2">
    <source>
        <dbReference type="Proteomes" id="UP000053660"/>
    </source>
</evidence>
<reference evidence="1 2" key="1">
    <citation type="submission" date="2014-03" db="EMBL/GenBank/DDBJ databases">
        <title>Draft genome of the hookworm Oesophagostomum dentatum.</title>
        <authorList>
            <person name="Mitreva M."/>
        </authorList>
    </citation>
    <scope>NUCLEOTIDE SEQUENCE [LARGE SCALE GENOMIC DNA]</scope>
    <source>
        <strain evidence="1 2">OD-Hann</strain>
    </source>
</reference>
<sequence>LKVVYCCEKNHTPRITSTVKLLLIFKLDNSFFIILGDHGLRGGRVTRTQLGSIEVNNPMFAISVPKKLRRSTTILATLRENAKRLQTTFDIRATLLDILKYQPKRNFTDREYMAFEGEYGSSLLRSQDGTERSCKSLLIPLAYCTCQYPLKEVKRTTDTATAAGTFLIEHINELLGENNVTHICETLSFKHTLSISAYVPEDATKTYHVSVKAQPPSSGEFKVNNLAKKHAFTDFPPFPKRLSRLDNFKKIVFLFLPAIVRQTRGKFEMASSSIDRLDRFGKSGDCVKDSLKHLCYCKVQENSKSTKKP</sequence>
<gene>
    <name evidence="1" type="ORF">OESDEN_10560</name>
</gene>
<dbReference type="PANTHER" id="PTHR10974">
    <property type="entry name" value="FI08016P-RELATED"/>
    <property type="match status" value="1"/>
</dbReference>
<evidence type="ECO:0000313" key="1">
    <source>
        <dbReference type="EMBL" id="KHJ89611.1"/>
    </source>
</evidence>
<dbReference type="EMBL" id="KN553990">
    <property type="protein sequence ID" value="KHJ89611.1"/>
    <property type="molecule type" value="Genomic_DNA"/>
</dbReference>
<feature type="non-terminal residue" evidence="1">
    <location>
        <position position="1"/>
    </location>
</feature>
<protein>
    <submittedName>
        <fullName evidence="1">Uncharacterized protein</fullName>
    </submittedName>
</protein>
<dbReference type="AlphaFoldDB" id="A0A0B1T0B5"/>
<dbReference type="Pfam" id="PF02995">
    <property type="entry name" value="DUF229"/>
    <property type="match status" value="1"/>
</dbReference>